<dbReference type="RefSeq" id="WP_106588125.1">
    <property type="nucleotide sequence ID" value="NZ_PYAV01000004.1"/>
</dbReference>
<evidence type="ECO:0000259" key="9">
    <source>
        <dbReference type="PROSITE" id="PS50109"/>
    </source>
</evidence>
<keyword evidence="7" id="KW-0904">Protein phosphatase</keyword>
<dbReference type="InterPro" id="IPR003594">
    <property type="entry name" value="HATPase_dom"/>
</dbReference>
<dbReference type="Pfam" id="PF02518">
    <property type="entry name" value="HATPase_c"/>
    <property type="match status" value="1"/>
</dbReference>
<comment type="subcellular location">
    <subcellularLocation>
        <location evidence="7">Cytoplasm</location>
    </subcellularLocation>
</comment>
<evidence type="ECO:0000256" key="4">
    <source>
        <dbReference type="ARBA" id="ARBA00022777"/>
    </source>
</evidence>
<evidence type="ECO:0000313" key="10">
    <source>
        <dbReference type="EMBL" id="PSL48560.1"/>
    </source>
</evidence>
<dbReference type="EMBL" id="PYAV01000004">
    <property type="protein sequence ID" value="PSL48560.1"/>
    <property type="molecule type" value="Genomic_DNA"/>
</dbReference>
<dbReference type="Pfam" id="PF07730">
    <property type="entry name" value="HisKA_3"/>
    <property type="match status" value="1"/>
</dbReference>
<keyword evidence="5 7" id="KW-0067">ATP-binding</keyword>
<gene>
    <name evidence="10" type="ORF">B0H94_104161</name>
</gene>
<comment type="function">
    <text evidence="7">Member of the two-component regulatory system DegS/DegU, which plays an important role in the transition growth phase.</text>
</comment>
<evidence type="ECO:0000256" key="3">
    <source>
        <dbReference type="ARBA" id="ARBA00022741"/>
    </source>
</evidence>
<keyword evidence="7" id="KW-0378">Hydrolase</keyword>
<dbReference type="OrthoDB" id="9781904at2"/>
<accession>A0A2P8HQR2</accession>
<dbReference type="GO" id="GO:0046983">
    <property type="term" value="F:protein dimerization activity"/>
    <property type="evidence" value="ECO:0007669"/>
    <property type="project" value="InterPro"/>
</dbReference>
<dbReference type="CDD" id="cd16917">
    <property type="entry name" value="HATPase_UhpB-NarQ-NarX-like"/>
    <property type="match status" value="1"/>
</dbReference>
<organism evidence="10 11">
    <name type="scientific">Salsuginibacillus halophilus</name>
    <dbReference type="NCBI Taxonomy" id="517424"/>
    <lineage>
        <taxon>Bacteria</taxon>
        <taxon>Bacillati</taxon>
        <taxon>Bacillota</taxon>
        <taxon>Bacilli</taxon>
        <taxon>Bacillales</taxon>
        <taxon>Bacillaceae</taxon>
        <taxon>Salsuginibacillus</taxon>
    </lineage>
</organism>
<dbReference type="PROSITE" id="PS50109">
    <property type="entry name" value="HIS_KIN"/>
    <property type="match status" value="1"/>
</dbReference>
<dbReference type="GO" id="GO:0000155">
    <property type="term" value="F:phosphorelay sensor kinase activity"/>
    <property type="evidence" value="ECO:0007669"/>
    <property type="project" value="UniProtKB-UniRule"/>
</dbReference>
<dbReference type="AlphaFoldDB" id="A0A2P8HQR2"/>
<dbReference type="GO" id="GO:0004721">
    <property type="term" value="F:phosphoprotein phosphatase activity"/>
    <property type="evidence" value="ECO:0007669"/>
    <property type="project" value="UniProtKB-UniRule"/>
</dbReference>
<name>A0A2P8HQR2_9BACI</name>
<dbReference type="SMART" id="SM00387">
    <property type="entry name" value="HATPase_c"/>
    <property type="match status" value="1"/>
</dbReference>
<dbReference type="GO" id="GO:0005524">
    <property type="term" value="F:ATP binding"/>
    <property type="evidence" value="ECO:0007669"/>
    <property type="project" value="UniProtKB-UniRule"/>
</dbReference>
<keyword evidence="11" id="KW-1185">Reference proteome</keyword>
<comment type="catalytic activity">
    <reaction evidence="1 7">
        <text>ATP + protein L-histidine = ADP + protein N-phospho-L-histidine.</text>
        <dbReference type="EC" id="2.7.13.3"/>
    </reaction>
</comment>
<feature type="domain" description="Histidine kinase" evidence="9">
    <location>
        <begin position="183"/>
        <end position="375"/>
    </location>
</feature>
<dbReference type="InterPro" id="IPR005467">
    <property type="entry name" value="His_kinase_dom"/>
</dbReference>
<evidence type="ECO:0000256" key="1">
    <source>
        <dbReference type="ARBA" id="ARBA00000085"/>
    </source>
</evidence>
<dbReference type="GO" id="GO:0016020">
    <property type="term" value="C:membrane"/>
    <property type="evidence" value="ECO:0007669"/>
    <property type="project" value="InterPro"/>
</dbReference>
<dbReference type="InterPro" id="IPR011712">
    <property type="entry name" value="Sig_transdc_His_kin_sub3_dim/P"/>
</dbReference>
<dbReference type="PANTHER" id="PTHR24421">
    <property type="entry name" value="NITRATE/NITRITE SENSOR PROTEIN NARX-RELATED"/>
    <property type="match status" value="1"/>
</dbReference>
<evidence type="ECO:0000256" key="7">
    <source>
        <dbReference type="PIRNR" id="PIRNR003169"/>
    </source>
</evidence>
<keyword evidence="4 7" id="KW-0418">Kinase</keyword>
<evidence type="ECO:0000256" key="2">
    <source>
        <dbReference type="ARBA" id="ARBA00022679"/>
    </source>
</evidence>
<dbReference type="EC" id="3.1.3.-" evidence="7"/>
<dbReference type="PANTHER" id="PTHR24421:SF55">
    <property type="entry name" value="SENSOR HISTIDINE KINASE YDFH"/>
    <property type="match status" value="1"/>
</dbReference>
<evidence type="ECO:0000256" key="6">
    <source>
        <dbReference type="ARBA" id="ARBA00023012"/>
    </source>
</evidence>
<keyword evidence="2 7" id="KW-0808">Transferase</keyword>
<evidence type="ECO:0000256" key="8">
    <source>
        <dbReference type="SAM" id="Coils"/>
    </source>
</evidence>
<dbReference type="GO" id="GO:0005737">
    <property type="term" value="C:cytoplasm"/>
    <property type="evidence" value="ECO:0007669"/>
    <property type="project" value="UniProtKB-SubCell"/>
</dbReference>
<keyword evidence="8" id="KW-0175">Coiled coil</keyword>
<keyword evidence="7" id="KW-0963">Cytoplasm</keyword>
<dbReference type="InterPro" id="IPR036890">
    <property type="entry name" value="HATPase_C_sf"/>
</dbReference>
<reference evidence="10 11" key="1">
    <citation type="submission" date="2018-03" db="EMBL/GenBank/DDBJ databases">
        <title>Genomic Encyclopedia of Type Strains, Phase III (KMG-III): the genomes of soil and plant-associated and newly described type strains.</title>
        <authorList>
            <person name="Whitman W."/>
        </authorList>
    </citation>
    <scope>NUCLEOTIDE SEQUENCE [LARGE SCALE GENOMIC DNA]</scope>
    <source>
        <strain evidence="10 11">CGMCC 1.07653</strain>
    </source>
</reference>
<proteinExistence type="predicted"/>
<dbReference type="Gene3D" id="1.20.5.1930">
    <property type="match status" value="1"/>
</dbReference>
<dbReference type="InterPro" id="IPR050482">
    <property type="entry name" value="Sensor_HK_TwoCompSys"/>
</dbReference>
<sequence>MTEKPSLDQIIEQMLSTVEESKEQIFEISEQSRQEYETLTQELEQVQAQVGETIDRVDALEKNARLARNRLAAMSKDFTDYSNDDVRRAYEAANELQVQLAVERQNEQQLRERRDQLERRLVQLEDTLNRAEGLVGQVAVVQNFLNGDLREIGDMVADAQEKQAFGLKIIEAQEEERKRVARDIHDGPAQMLANIMLRSELVERVYQEQGVDQALAEIQDIRSLVKTSLGEVRRIIYDLRPMALDDLGLVPTLEKYLRNIQENTDLDIRFTQHGKDQRLPANMEVGLFRLVQEAVHNTLKHAEATYVHIKAELLRTKATIIVEDDGVGFDEEEKEAHSFGLIGMRERVENLRGELTIQSTPHQGTTIHISVPVGDGEEAEMKHA</sequence>
<evidence type="ECO:0000313" key="11">
    <source>
        <dbReference type="Proteomes" id="UP000242310"/>
    </source>
</evidence>
<comment type="caution">
    <text evidence="10">The sequence shown here is derived from an EMBL/GenBank/DDBJ whole genome shotgun (WGS) entry which is preliminary data.</text>
</comment>
<dbReference type="SUPFAM" id="SSF55874">
    <property type="entry name" value="ATPase domain of HSP90 chaperone/DNA topoisomerase II/histidine kinase"/>
    <property type="match status" value="1"/>
</dbReference>
<dbReference type="Pfam" id="PF05384">
    <property type="entry name" value="DegS"/>
    <property type="match status" value="1"/>
</dbReference>
<protein>
    <recommendedName>
        <fullName evidence="7">Signal transduction histidine-protein kinase/phosphatase DegS</fullName>
        <ecNumber evidence="7">2.7.13.3</ecNumber>
        <ecNumber evidence="7">3.1.3.-</ecNumber>
    </recommendedName>
</protein>
<dbReference type="EC" id="2.7.13.3" evidence="7"/>
<dbReference type="PIRSF" id="PIRSF003169">
    <property type="entry name" value="STHK_DegS"/>
    <property type="match status" value="1"/>
</dbReference>
<dbReference type="Gene3D" id="3.30.565.10">
    <property type="entry name" value="Histidine kinase-like ATPase, C-terminal domain"/>
    <property type="match status" value="1"/>
</dbReference>
<dbReference type="InterPro" id="IPR008595">
    <property type="entry name" value="DegS"/>
</dbReference>
<keyword evidence="6 7" id="KW-0902">Two-component regulatory system</keyword>
<keyword evidence="3 7" id="KW-0547">Nucleotide-binding</keyword>
<feature type="coiled-coil region" evidence="8">
    <location>
        <begin position="29"/>
        <end position="134"/>
    </location>
</feature>
<dbReference type="InterPro" id="IPR016381">
    <property type="entry name" value="Sig_transdc_His_kinase_DegS"/>
</dbReference>
<dbReference type="Proteomes" id="UP000242310">
    <property type="component" value="Unassembled WGS sequence"/>
</dbReference>
<evidence type="ECO:0000256" key="5">
    <source>
        <dbReference type="ARBA" id="ARBA00022840"/>
    </source>
</evidence>